<dbReference type="InterPro" id="IPR047263">
    <property type="entry name" value="HNL-like_cupin"/>
</dbReference>
<reference evidence="1 2" key="1">
    <citation type="submission" date="2022-09" db="EMBL/GenBank/DDBJ databases">
        <title>Interaction between co-microsymbionts with complementary sets of symbiotic genes in legume-rhizobium systems.</title>
        <authorList>
            <person name="Safronova V."/>
            <person name="Sazanova A."/>
            <person name="Afonin A."/>
            <person name="Chirak E."/>
        </authorList>
    </citation>
    <scope>NUCLEOTIDE SEQUENCE [LARGE SCALE GENOMIC DNA]</scope>
    <source>
        <strain evidence="1 2">A18/4-1</strain>
    </source>
</reference>
<dbReference type="PANTHER" id="PTHR43698">
    <property type="entry name" value="RIBD C-TERMINAL DOMAIN CONTAINING PROTEIN"/>
    <property type="match status" value="1"/>
</dbReference>
<name>A0ABY6CIH5_9HYPH</name>
<dbReference type="Gene3D" id="2.60.120.10">
    <property type="entry name" value="Jelly Rolls"/>
    <property type="match status" value="1"/>
</dbReference>
<dbReference type="EMBL" id="CP104965">
    <property type="protein sequence ID" value="UXN72037.1"/>
    <property type="molecule type" value="Genomic_DNA"/>
</dbReference>
<accession>A0ABY6CIH5</accession>
<dbReference type="SUPFAM" id="SSF51182">
    <property type="entry name" value="RmlC-like cupins"/>
    <property type="match status" value="1"/>
</dbReference>
<proteinExistence type="predicted"/>
<gene>
    <name evidence="1" type="ORF">N8A98_13010</name>
</gene>
<dbReference type="Proteomes" id="UP001061862">
    <property type="component" value="Chromosome"/>
</dbReference>
<keyword evidence="2" id="KW-1185">Reference proteome</keyword>
<evidence type="ECO:0000313" key="2">
    <source>
        <dbReference type="Proteomes" id="UP001061862"/>
    </source>
</evidence>
<dbReference type="InterPro" id="IPR011051">
    <property type="entry name" value="RmlC_Cupin_sf"/>
</dbReference>
<sequence>MKIQRAGSQPSGKGPAEWFTGAVRIDPLYGVEAPNAMAGNIVTFEPGARTAWHTYLLGQTLIIMAGRCLVQKQDGPLETVLSGDVVRFGPGEKHWHGASAETAMTDLATQESLDGKAVDWLEQVSDPHYAARANNTLKDHRS</sequence>
<protein>
    <submittedName>
        <fullName evidence="1">Cupin domain-containing protein</fullName>
    </submittedName>
</protein>
<dbReference type="InterPro" id="IPR014710">
    <property type="entry name" value="RmlC-like_jellyroll"/>
</dbReference>
<dbReference type="CDD" id="cd02233">
    <property type="entry name" value="cupin_HNL-like"/>
    <property type="match status" value="1"/>
</dbReference>
<dbReference type="PANTHER" id="PTHR43698:SF1">
    <property type="entry name" value="BLL4564 PROTEIN"/>
    <property type="match status" value="1"/>
</dbReference>
<dbReference type="RefSeq" id="WP_262171849.1">
    <property type="nucleotide sequence ID" value="NZ_CP104965.1"/>
</dbReference>
<evidence type="ECO:0000313" key="1">
    <source>
        <dbReference type="EMBL" id="UXN72037.1"/>
    </source>
</evidence>
<organism evidence="1 2">
    <name type="scientific">Devosia neptuniae</name>
    <dbReference type="NCBI Taxonomy" id="191302"/>
    <lineage>
        <taxon>Bacteria</taxon>
        <taxon>Pseudomonadati</taxon>
        <taxon>Pseudomonadota</taxon>
        <taxon>Alphaproteobacteria</taxon>
        <taxon>Hyphomicrobiales</taxon>
        <taxon>Devosiaceae</taxon>
        <taxon>Devosia</taxon>
    </lineage>
</organism>